<dbReference type="EMBL" id="MH124167">
    <property type="protein sequence ID" value="AXU41555.1"/>
    <property type="molecule type" value="Genomic_DNA"/>
</dbReference>
<protein>
    <submittedName>
        <fullName evidence="2">GIY-YIG nuclease-like protein</fullName>
    </submittedName>
</protein>
<evidence type="ECO:0000259" key="1">
    <source>
        <dbReference type="PROSITE" id="PS50164"/>
    </source>
</evidence>
<dbReference type="PROSITE" id="PS50164">
    <property type="entry name" value="GIY_YIG"/>
    <property type="match status" value="1"/>
</dbReference>
<dbReference type="Pfam" id="PF01541">
    <property type="entry name" value="GIY-YIG"/>
    <property type="match status" value="1"/>
</dbReference>
<evidence type="ECO:0000313" key="3">
    <source>
        <dbReference type="Proteomes" id="UP000501969"/>
    </source>
</evidence>
<dbReference type="GeneID" id="80534062"/>
<dbReference type="InterPro" id="IPR000305">
    <property type="entry name" value="GIY-YIG_endonuc"/>
</dbReference>
<dbReference type="InterPro" id="IPR050190">
    <property type="entry name" value="UPF0213_domain"/>
</dbReference>
<organism evidence="2 3">
    <name type="scientific">Mythimna unipuncta nucleopolyhedrovirus</name>
    <dbReference type="NCBI Taxonomy" id="447897"/>
    <lineage>
        <taxon>Viruses</taxon>
        <taxon>Viruses incertae sedis</taxon>
        <taxon>Naldaviricetes</taxon>
        <taxon>Lefavirales</taxon>
        <taxon>Baculoviridae</taxon>
        <taxon>Alphabaculovirus</taxon>
    </lineage>
</organism>
<dbReference type="RefSeq" id="YP_010796567.1">
    <property type="nucleotide sequence ID" value="NC_076031.1"/>
</dbReference>
<keyword evidence="3" id="KW-1185">Reference proteome</keyword>
<dbReference type="InterPro" id="IPR035901">
    <property type="entry name" value="GIY-YIG_endonuc_sf"/>
</dbReference>
<dbReference type="SUPFAM" id="SSF82771">
    <property type="entry name" value="GIY-YIG endonuclease"/>
    <property type="match status" value="1"/>
</dbReference>
<name>A0A346TPP5_9ABAC</name>
<sequence length="106" mass="12552">MTNNLKYALYIIRTFRNTLYIGTSTNVVRRLQQHRSGRGYQSLRGKGPLMLVYQSEYFLCVSCARCLKKLLKRQSRLIKEQLIVHKPSRDELVAFMNRSNRSLRQQ</sequence>
<reference evidence="2 3" key="1">
    <citation type="submission" date="2018-03" db="EMBL/GenBank/DDBJ databases">
        <title>Complete genome sequence of a second alphabaculovirus from the true armyworm, Mythimna unipuncta.</title>
        <authorList>
            <person name="Harrison R.L."/>
            <person name="Mowery J.D."/>
            <person name="Bauchan G.R."/>
            <person name="Theilmann D.A."/>
            <person name="Erlandson M.A."/>
        </authorList>
    </citation>
    <scope>NUCLEOTIDE SEQUENCE [LARGE SCALE GENOMIC DNA]</scope>
    <source>
        <strain evidence="2 3">KY310</strain>
    </source>
</reference>
<dbReference type="Gene3D" id="3.40.1440.10">
    <property type="entry name" value="GIY-YIG endonuclease"/>
    <property type="match status" value="1"/>
</dbReference>
<feature type="domain" description="GIY-YIG" evidence="1">
    <location>
        <begin position="5"/>
        <end position="81"/>
    </location>
</feature>
<evidence type="ECO:0000313" key="2">
    <source>
        <dbReference type="EMBL" id="AXU41555.1"/>
    </source>
</evidence>
<dbReference type="PANTHER" id="PTHR34477">
    <property type="entry name" value="UPF0213 PROTEIN YHBQ"/>
    <property type="match status" value="1"/>
</dbReference>
<dbReference type="PANTHER" id="PTHR34477:SF1">
    <property type="entry name" value="UPF0213 PROTEIN YHBQ"/>
    <property type="match status" value="1"/>
</dbReference>
<dbReference type="KEGG" id="vg:80534062"/>
<proteinExistence type="predicted"/>
<dbReference type="Proteomes" id="UP000501969">
    <property type="component" value="Segment"/>
</dbReference>
<accession>A0A346TPP5</accession>